<accession>A0A165HIZ0</accession>
<dbReference type="EMBL" id="KV427606">
    <property type="protein sequence ID" value="KZT11788.1"/>
    <property type="molecule type" value="Genomic_DNA"/>
</dbReference>
<evidence type="ECO:0000313" key="2">
    <source>
        <dbReference type="Proteomes" id="UP000076871"/>
    </source>
</evidence>
<organism evidence="1 2">
    <name type="scientific">Laetiporus sulphureus 93-53</name>
    <dbReference type="NCBI Taxonomy" id="1314785"/>
    <lineage>
        <taxon>Eukaryota</taxon>
        <taxon>Fungi</taxon>
        <taxon>Dikarya</taxon>
        <taxon>Basidiomycota</taxon>
        <taxon>Agaricomycotina</taxon>
        <taxon>Agaricomycetes</taxon>
        <taxon>Polyporales</taxon>
        <taxon>Laetiporus</taxon>
    </lineage>
</organism>
<evidence type="ECO:0008006" key="3">
    <source>
        <dbReference type="Google" id="ProtNLM"/>
    </source>
</evidence>
<dbReference type="RefSeq" id="XP_040769436.1">
    <property type="nucleotide sequence ID" value="XM_040907686.1"/>
</dbReference>
<dbReference type="OrthoDB" id="2629491at2759"/>
<keyword evidence="2" id="KW-1185">Reference proteome</keyword>
<dbReference type="Proteomes" id="UP000076871">
    <property type="component" value="Unassembled WGS sequence"/>
</dbReference>
<gene>
    <name evidence="1" type="ORF">LAESUDRAFT_719732</name>
</gene>
<reference evidence="1 2" key="1">
    <citation type="journal article" date="2016" name="Mol. Biol. Evol.">
        <title>Comparative Genomics of Early-Diverging Mushroom-Forming Fungi Provides Insights into the Origins of Lignocellulose Decay Capabilities.</title>
        <authorList>
            <person name="Nagy L.G."/>
            <person name="Riley R."/>
            <person name="Tritt A."/>
            <person name="Adam C."/>
            <person name="Daum C."/>
            <person name="Floudas D."/>
            <person name="Sun H."/>
            <person name="Yadav J.S."/>
            <person name="Pangilinan J."/>
            <person name="Larsson K.H."/>
            <person name="Matsuura K."/>
            <person name="Barry K."/>
            <person name="Labutti K."/>
            <person name="Kuo R."/>
            <person name="Ohm R.A."/>
            <person name="Bhattacharya S.S."/>
            <person name="Shirouzu T."/>
            <person name="Yoshinaga Y."/>
            <person name="Martin F.M."/>
            <person name="Grigoriev I.V."/>
            <person name="Hibbett D.S."/>
        </authorList>
    </citation>
    <scope>NUCLEOTIDE SEQUENCE [LARGE SCALE GENOMIC DNA]</scope>
    <source>
        <strain evidence="1 2">93-53</strain>
    </source>
</reference>
<dbReference type="GeneID" id="63824715"/>
<dbReference type="InParanoid" id="A0A165HIZ0"/>
<protein>
    <recommendedName>
        <fullName evidence="3">USP domain-containing protein</fullName>
    </recommendedName>
</protein>
<name>A0A165HIZ0_9APHY</name>
<evidence type="ECO:0000313" key="1">
    <source>
        <dbReference type="EMBL" id="KZT11788.1"/>
    </source>
</evidence>
<dbReference type="AlphaFoldDB" id="A0A165HIZ0"/>
<sequence length="113" mass="12695">MHAHYRCHRDTTRTLIIHQPPPLFALEIQPNSLPGQPLIDIETVCMIPTDSGPARYRLAGVVYAGDFHFTCRVVTGADKVWRHDGRATGRSCELEFPNPLLLISYMNVGELLP</sequence>
<proteinExistence type="predicted"/>